<keyword evidence="2" id="KW-1185">Reference proteome</keyword>
<evidence type="ECO:0000313" key="1">
    <source>
        <dbReference type="EMBL" id="RDU97471.1"/>
    </source>
</evidence>
<dbReference type="PANTHER" id="PTHR47197">
    <property type="entry name" value="PROTEIN NIRF"/>
    <property type="match status" value="1"/>
</dbReference>
<dbReference type="SUPFAM" id="SSF51004">
    <property type="entry name" value="C-terminal (heme d1) domain of cytochrome cd1-nitrite reductase"/>
    <property type="match status" value="1"/>
</dbReference>
<dbReference type="OrthoDB" id="9124170at2"/>
<protein>
    <submittedName>
        <fullName evidence="1">Cytochrome C nitrite reductase</fullName>
    </submittedName>
</protein>
<sequence length="319" mass="33369">MPGAPLKSFDIGFAQGGVYALSDRSNASVDLIDTHNHRFLARVGGFAGARGDQSGPNGVVLVDQREVWAGDGNSQVRIIDLKSHRVVALVSTGGTNRVDELAYDPRDHLIVAANNADNPPFVTLISSDPPYAVRSKIEFKRATSGIEQSVWDPQSGNVFVAIPELDGKAANGAIGIIDPKQGKLIGMDPVSECMPAGLVMGPAPQMLVGCSDDAVKAGFAARSLLLDARTGKVIKAFDRVGGSDEIWYDPSTRHYALAAVANLGGPVVGVIDAQHKRWLGNLPSGKAAHSVASDNGTIFVPVAAGDKACPNGCVEVFAH</sequence>
<reference evidence="1 2" key="1">
    <citation type="submission" date="2018-08" db="EMBL/GenBank/DDBJ databases">
        <title>Paraburkholderia sp. DHOM06 isolated from forest soil.</title>
        <authorList>
            <person name="Gao Z.-H."/>
            <person name="Qiu L.-H."/>
        </authorList>
    </citation>
    <scope>NUCLEOTIDE SEQUENCE [LARGE SCALE GENOMIC DNA]</scope>
    <source>
        <strain evidence="1 2">DHOM06</strain>
    </source>
</reference>
<evidence type="ECO:0000313" key="2">
    <source>
        <dbReference type="Proteomes" id="UP000256838"/>
    </source>
</evidence>
<dbReference type="Proteomes" id="UP000256838">
    <property type="component" value="Unassembled WGS sequence"/>
</dbReference>
<accession>A0A3D8JYM4</accession>
<comment type="caution">
    <text evidence="1">The sequence shown here is derived from an EMBL/GenBank/DDBJ whole genome shotgun (WGS) entry which is preliminary data.</text>
</comment>
<gene>
    <name evidence="1" type="ORF">DWV00_18940</name>
</gene>
<dbReference type="Gene3D" id="2.130.10.10">
    <property type="entry name" value="YVTN repeat-like/Quinoprotein amine dehydrogenase"/>
    <property type="match status" value="2"/>
</dbReference>
<dbReference type="EMBL" id="QRGA01000010">
    <property type="protein sequence ID" value="RDU97471.1"/>
    <property type="molecule type" value="Genomic_DNA"/>
</dbReference>
<dbReference type="AlphaFoldDB" id="A0A3D8JYM4"/>
<dbReference type="InterPro" id="IPR051200">
    <property type="entry name" value="Host-pathogen_enzymatic-act"/>
</dbReference>
<dbReference type="PANTHER" id="PTHR47197:SF3">
    <property type="entry name" value="DIHYDRO-HEME D1 DEHYDROGENASE"/>
    <property type="match status" value="1"/>
</dbReference>
<dbReference type="InterPro" id="IPR011048">
    <property type="entry name" value="Haem_d1_sf"/>
</dbReference>
<proteinExistence type="predicted"/>
<name>A0A3D8JYM4_9BURK</name>
<organism evidence="1 2">
    <name type="scientific">Trinickia dinghuensis</name>
    <dbReference type="NCBI Taxonomy" id="2291023"/>
    <lineage>
        <taxon>Bacteria</taxon>
        <taxon>Pseudomonadati</taxon>
        <taxon>Pseudomonadota</taxon>
        <taxon>Betaproteobacteria</taxon>
        <taxon>Burkholderiales</taxon>
        <taxon>Burkholderiaceae</taxon>
        <taxon>Trinickia</taxon>
    </lineage>
</organism>
<dbReference type="InterPro" id="IPR015943">
    <property type="entry name" value="WD40/YVTN_repeat-like_dom_sf"/>
</dbReference>